<keyword evidence="5" id="KW-0964">Secreted</keyword>
<protein>
    <recommendedName>
        <fullName evidence="16">CFEM domain-containing protein</fullName>
    </recommendedName>
</protein>
<evidence type="ECO:0000256" key="12">
    <source>
        <dbReference type="ARBA" id="ARBA00023180"/>
    </source>
</evidence>
<feature type="domain" description="CFEM" evidence="16">
    <location>
        <begin position="1"/>
        <end position="111"/>
    </location>
</feature>
<evidence type="ECO:0000256" key="7">
    <source>
        <dbReference type="ARBA" id="ARBA00022723"/>
    </source>
</evidence>
<accession>A0A8H5GKX3</accession>
<keyword evidence="13" id="KW-0449">Lipoprotein</keyword>
<dbReference type="Proteomes" id="UP000559256">
    <property type="component" value="Unassembled WGS sequence"/>
</dbReference>
<dbReference type="InterPro" id="IPR051735">
    <property type="entry name" value="CFEM_domain"/>
</dbReference>
<evidence type="ECO:0000313" key="17">
    <source>
        <dbReference type="EMBL" id="KAF5366599.1"/>
    </source>
</evidence>
<evidence type="ECO:0000256" key="15">
    <source>
        <dbReference type="SAM" id="SignalP"/>
    </source>
</evidence>
<evidence type="ECO:0000256" key="8">
    <source>
        <dbReference type="ARBA" id="ARBA00022729"/>
    </source>
</evidence>
<evidence type="ECO:0000256" key="5">
    <source>
        <dbReference type="ARBA" id="ARBA00022525"/>
    </source>
</evidence>
<keyword evidence="11" id="KW-1015">Disulfide bond</keyword>
<evidence type="ECO:0000256" key="6">
    <source>
        <dbReference type="ARBA" id="ARBA00022617"/>
    </source>
</evidence>
<dbReference type="SMART" id="SM00747">
    <property type="entry name" value="CFEM"/>
    <property type="match status" value="1"/>
</dbReference>
<dbReference type="InterPro" id="IPR008427">
    <property type="entry name" value="Extracellular_membr_CFEM_dom"/>
</dbReference>
<name>A0A8H5GKX3_9AGAR</name>
<keyword evidence="4" id="KW-1003">Cell membrane</keyword>
<feature type="region of interest" description="Disordered" evidence="14">
    <location>
        <begin position="99"/>
        <end position="133"/>
    </location>
</feature>
<organism evidence="17 18">
    <name type="scientific">Tetrapyrgos nigripes</name>
    <dbReference type="NCBI Taxonomy" id="182062"/>
    <lineage>
        <taxon>Eukaryota</taxon>
        <taxon>Fungi</taxon>
        <taxon>Dikarya</taxon>
        <taxon>Basidiomycota</taxon>
        <taxon>Agaricomycotina</taxon>
        <taxon>Agaricomycetes</taxon>
        <taxon>Agaricomycetidae</taxon>
        <taxon>Agaricales</taxon>
        <taxon>Marasmiineae</taxon>
        <taxon>Marasmiaceae</taxon>
        <taxon>Tetrapyrgos</taxon>
    </lineage>
</organism>
<dbReference type="AlphaFoldDB" id="A0A8H5GKX3"/>
<sequence length="156" mass="15501">MRFTGLFLSAALISLTSASSVSRRQSGLPDCAFTCISTADTGNCVRSDNDCLCRNQAFIDSTTQCIESSCSGNDLQAALSGAQQLCALVGVTLTSTPTLSATDTSSSASSTGTSPATTTESAGSSSTSDNSSNGALSTGVNLCAGIISAAFVALVV</sequence>
<keyword evidence="8 15" id="KW-0732">Signal</keyword>
<keyword evidence="12" id="KW-0325">Glycoprotein</keyword>
<evidence type="ECO:0000256" key="10">
    <source>
        <dbReference type="ARBA" id="ARBA00023136"/>
    </source>
</evidence>
<dbReference type="GO" id="GO:0046872">
    <property type="term" value="F:metal ion binding"/>
    <property type="evidence" value="ECO:0007669"/>
    <property type="project" value="UniProtKB-KW"/>
</dbReference>
<dbReference type="Pfam" id="PF05730">
    <property type="entry name" value="CFEM"/>
    <property type="match status" value="1"/>
</dbReference>
<keyword evidence="10" id="KW-0472">Membrane</keyword>
<evidence type="ECO:0000256" key="14">
    <source>
        <dbReference type="SAM" id="MobiDB-lite"/>
    </source>
</evidence>
<gene>
    <name evidence="17" type="ORF">D9758_008974</name>
</gene>
<dbReference type="EMBL" id="JAACJM010000022">
    <property type="protein sequence ID" value="KAF5366599.1"/>
    <property type="molecule type" value="Genomic_DNA"/>
</dbReference>
<feature type="chain" id="PRO_5034602032" description="CFEM domain-containing protein" evidence="15">
    <location>
        <begin position="19"/>
        <end position="156"/>
    </location>
</feature>
<keyword evidence="7" id="KW-0479">Metal-binding</keyword>
<comment type="similarity">
    <text evidence="3">Belongs to the RBT5 family.</text>
</comment>
<dbReference type="PROSITE" id="PS52012">
    <property type="entry name" value="CFEM"/>
    <property type="match status" value="1"/>
</dbReference>
<evidence type="ECO:0000256" key="4">
    <source>
        <dbReference type="ARBA" id="ARBA00022475"/>
    </source>
</evidence>
<keyword evidence="6" id="KW-0349">Heme</keyword>
<evidence type="ECO:0000256" key="2">
    <source>
        <dbReference type="ARBA" id="ARBA00004613"/>
    </source>
</evidence>
<dbReference type="GO" id="GO:0005576">
    <property type="term" value="C:extracellular region"/>
    <property type="evidence" value="ECO:0007669"/>
    <property type="project" value="UniProtKB-SubCell"/>
</dbReference>
<dbReference type="OrthoDB" id="3065412at2759"/>
<keyword evidence="9" id="KW-0408">Iron</keyword>
<reference evidence="17 18" key="1">
    <citation type="journal article" date="2020" name="ISME J.">
        <title>Uncovering the hidden diversity of litter-decomposition mechanisms in mushroom-forming fungi.</title>
        <authorList>
            <person name="Floudas D."/>
            <person name="Bentzer J."/>
            <person name="Ahren D."/>
            <person name="Johansson T."/>
            <person name="Persson P."/>
            <person name="Tunlid A."/>
        </authorList>
    </citation>
    <scope>NUCLEOTIDE SEQUENCE [LARGE SCALE GENOMIC DNA]</scope>
    <source>
        <strain evidence="17 18">CBS 291.85</strain>
    </source>
</reference>
<dbReference type="PANTHER" id="PTHR37928:SF2">
    <property type="entry name" value="GPI ANCHORED CFEM DOMAIN PROTEIN (AFU_ORTHOLOGUE AFUA_6G10580)"/>
    <property type="match status" value="1"/>
</dbReference>
<keyword evidence="18" id="KW-1185">Reference proteome</keyword>
<evidence type="ECO:0000256" key="13">
    <source>
        <dbReference type="ARBA" id="ARBA00023288"/>
    </source>
</evidence>
<evidence type="ECO:0000313" key="18">
    <source>
        <dbReference type="Proteomes" id="UP000559256"/>
    </source>
</evidence>
<evidence type="ECO:0000256" key="9">
    <source>
        <dbReference type="ARBA" id="ARBA00023004"/>
    </source>
</evidence>
<dbReference type="PANTHER" id="PTHR37928">
    <property type="entry name" value="CFEM DOMAIN PROTEIN (AFU_ORTHOLOGUE AFUA_6G14090)"/>
    <property type="match status" value="1"/>
</dbReference>
<evidence type="ECO:0000259" key="16">
    <source>
        <dbReference type="PROSITE" id="PS52012"/>
    </source>
</evidence>
<comment type="subcellular location">
    <subcellularLocation>
        <location evidence="1">Cell membrane</location>
        <topology evidence="1">Lipid-anchor</topology>
        <topology evidence="1">GPI-anchor</topology>
    </subcellularLocation>
    <subcellularLocation>
        <location evidence="2">Secreted</location>
    </subcellularLocation>
</comment>
<evidence type="ECO:0000256" key="3">
    <source>
        <dbReference type="ARBA" id="ARBA00010031"/>
    </source>
</evidence>
<comment type="caution">
    <text evidence="17">The sequence shown here is derived from an EMBL/GenBank/DDBJ whole genome shotgun (WGS) entry which is preliminary data.</text>
</comment>
<evidence type="ECO:0000256" key="11">
    <source>
        <dbReference type="ARBA" id="ARBA00023157"/>
    </source>
</evidence>
<evidence type="ECO:0000256" key="1">
    <source>
        <dbReference type="ARBA" id="ARBA00004609"/>
    </source>
</evidence>
<feature type="signal peptide" evidence="15">
    <location>
        <begin position="1"/>
        <end position="18"/>
    </location>
</feature>
<dbReference type="GO" id="GO:0005886">
    <property type="term" value="C:plasma membrane"/>
    <property type="evidence" value="ECO:0007669"/>
    <property type="project" value="UniProtKB-SubCell"/>
</dbReference>
<proteinExistence type="inferred from homology"/>